<evidence type="ECO:0000313" key="1">
    <source>
        <dbReference type="EMBL" id="CAD79285.1"/>
    </source>
</evidence>
<dbReference type="EMBL" id="BX294153">
    <property type="protein sequence ID" value="CAD79285.1"/>
    <property type="molecule type" value="Genomic_DNA"/>
</dbReference>
<dbReference type="InParanoid" id="Q7UDX0"/>
<proteinExistence type="predicted"/>
<dbReference type="AlphaFoldDB" id="Q7UDX0"/>
<dbReference type="EnsemblBacteria" id="CAD79285">
    <property type="protein sequence ID" value="CAD79285"/>
    <property type="gene ID" value="RB11729"/>
</dbReference>
<name>Q7UDX0_RHOBA</name>
<sequence>MISSLTHVISRQLIGDPPASLVRYTWEQCSHAKSGTTPPHGWFRRYFSDLARKTAGQGRSTETGAVCRLGSLFRAFRESERPEIS</sequence>
<dbReference type="Proteomes" id="UP000001025">
    <property type="component" value="Chromosome"/>
</dbReference>
<evidence type="ECO:0000313" key="2">
    <source>
        <dbReference type="Proteomes" id="UP000001025"/>
    </source>
</evidence>
<protein>
    <submittedName>
        <fullName evidence="1">Uncharacterized protein</fullName>
    </submittedName>
</protein>
<dbReference type="KEGG" id="rba:RB11729"/>
<organism evidence="1 2">
    <name type="scientific">Rhodopirellula baltica (strain DSM 10527 / NCIMB 13988 / SH1)</name>
    <dbReference type="NCBI Taxonomy" id="243090"/>
    <lineage>
        <taxon>Bacteria</taxon>
        <taxon>Pseudomonadati</taxon>
        <taxon>Planctomycetota</taxon>
        <taxon>Planctomycetia</taxon>
        <taxon>Pirellulales</taxon>
        <taxon>Pirellulaceae</taxon>
        <taxon>Rhodopirellula</taxon>
    </lineage>
</organism>
<keyword evidence="2" id="KW-1185">Reference proteome</keyword>
<dbReference type="HOGENOM" id="CLU_2510450_0_0_0"/>
<gene>
    <name evidence="1" type="ordered locus">RB11729</name>
</gene>
<reference evidence="1 2" key="1">
    <citation type="journal article" date="2003" name="Proc. Natl. Acad. Sci. U.S.A.">
        <title>Complete genome sequence of the marine planctomycete Pirellula sp. strain 1.</title>
        <authorList>
            <person name="Gloeckner F.O."/>
            <person name="Kube M."/>
            <person name="Bauer M."/>
            <person name="Teeling H."/>
            <person name="Lombardot T."/>
            <person name="Ludwig W."/>
            <person name="Gade D."/>
            <person name="Beck A."/>
            <person name="Borzym K."/>
            <person name="Heitmann K."/>
            <person name="Rabus R."/>
            <person name="Schlesner H."/>
            <person name="Amann R."/>
            <person name="Reinhardt R."/>
        </authorList>
    </citation>
    <scope>NUCLEOTIDE SEQUENCE [LARGE SCALE GENOMIC DNA]</scope>
    <source>
        <strain evidence="2">DSM 10527 / NCIMB 13988 / SH1</strain>
    </source>
</reference>
<accession>Q7UDX0</accession>